<reference evidence="2" key="1">
    <citation type="submission" date="2014-03" db="EMBL/GenBank/DDBJ databases">
        <title>The Genome Sequence of Puccinia striiformis f. sp. tritici PST-78.</title>
        <authorList>
            <consortium name="The Broad Institute Genome Sequencing Platform"/>
            <person name="Cuomo C."/>
            <person name="Hulbert S."/>
            <person name="Chen X."/>
            <person name="Walker B."/>
            <person name="Young S.K."/>
            <person name="Zeng Q."/>
            <person name="Gargeya S."/>
            <person name="Fitzgerald M."/>
            <person name="Haas B."/>
            <person name="Abouelleil A."/>
            <person name="Alvarado L."/>
            <person name="Arachchi H.M."/>
            <person name="Berlin A.M."/>
            <person name="Chapman S.B."/>
            <person name="Goldberg J."/>
            <person name="Griggs A."/>
            <person name="Gujja S."/>
            <person name="Hansen M."/>
            <person name="Howarth C."/>
            <person name="Imamovic A."/>
            <person name="Larimer J."/>
            <person name="McCowan C."/>
            <person name="Montmayeur A."/>
            <person name="Murphy C."/>
            <person name="Neiman D."/>
            <person name="Pearson M."/>
            <person name="Priest M."/>
            <person name="Roberts A."/>
            <person name="Saif S."/>
            <person name="Shea T."/>
            <person name="Sisk P."/>
            <person name="Sykes S."/>
            <person name="Wortman J."/>
            <person name="Nusbaum C."/>
            <person name="Birren B."/>
        </authorList>
    </citation>
    <scope>NUCLEOTIDE SEQUENCE [LARGE SCALE GENOMIC DNA]</scope>
    <source>
        <strain evidence="2">race PST-78</strain>
    </source>
</reference>
<gene>
    <name evidence="1" type="ORF">PSTG_05914</name>
</gene>
<protein>
    <submittedName>
        <fullName evidence="1">Uncharacterized protein</fullName>
    </submittedName>
</protein>
<dbReference type="Proteomes" id="UP000054564">
    <property type="component" value="Unassembled WGS sequence"/>
</dbReference>
<name>A0A0L0VNB6_9BASI</name>
<dbReference type="EMBL" id="AJIL01000034">
    <property type="protein sequence ID" value="KNF00774.1"/>
    <property type="molecule type" value="Genomic_DNA"/>
</dbReference>
<organism evidence="1 2">
    <name type="scientific">Puccinia striiformis f. sp. tritici PST-78</name>
    <dbReference type="NCBI Taxonomy" id="1165861"/>
    <lineage>
        <taxon>Eukaryota</taxon>
        <taxon>Fungi</taxon>
        <taxon>Dikarya</taxon>
        <taxon>Basidiomycota</taxon>
        <taxon>Pucciniomycotina</taxon>
        <taxon>Pucciniomycetes</taxon>
        <taxon>Pucciniales</taxon>
        <taxon>Pucciniaceae</taxon>
        <taxon>Puccinia</taxon>
    </lineage>
</organism>
<evidence type="ECO:0000313" key="1">
    <source>
        <dbReference type="EMBL" id="KNF00774.1"/>
    </source>
</evidence>
<proteinExistence type="predicted"/>
<evidence type="ECO:0000313" key="2">
    <source>
        <dbReference type="Proteomes" id="UP000054564"/>
    </source>
</evidence>
<accession>A0A0L0VNB6</accession>
<dbReference type="PANTHER" id="PTHR33069:SF3">
    <property type="entry name" value="DYNEIN HEAVY CHAIN TAIL DOMAIN-CONTAINING PROTEIN"/>
    <property type="match status" value="1"/>
</dbReference>
<comment type="caution">
    <text evidence="1">The sequence shown here is derived from an EMBL/GenBank/DDBJ whole genome shotgun (WGS) entry which is preliminary data.</text>
</comment>
<dbReference type="AlphaFoldDB" id="A0A0L0VNB6"/>
<sequence>MEQIGSSITLVYPQSTSARERTDDQHLQRLKSFRLHSLRTAFLAACPGICQSLQSATELVEQAKLALPTGEFELGRPHEITDDIEVSVLLIDSIIKVTERSDWDLAMNHWECELGDINVVLERILPSQPGTDDKSETPQCAIAAGLAQLAIPLLKLSRLFFDKLTLRGINTKRLPFFTDMCSAQIESFVKALKQVTYILDSISRHLACGPPEPGWDPEPECYGASIRQAEGLKTTFEAPLILVLLYLIPTIPDTNGFPTQNYYRNWYKTWNTLLTVAIGNFINFARSVHVNWE</sequence>
<dbReference type="OrthoDB" id="10651630at2759"/>
<keyword evidence="2" id="KW-1185">Reference proteome</keyword>
<dbReference type="PANTHER" id="PTHR33069">
    <property type="entry name" value="CHROMOSOME 7, WHOLE GENOME SHOTGUN SEQUENCE-RELATED"/>
    <property type="match status" value="1"/>
</dbReference>